<gene>
    <name evidence="2" type="primary">Dana\GF28154</name>
    <name evidence="2" type="ORF">GF28154</name>
</gene>
<accession>A0A0P9BY62</accession>
<evidence type="ECO:0000313" key="2">
    <source>
        <dbReference type="EMBL" id="KPU76386.1"/>
    </source>
</evidence>
<dbReference type="AlphaFoldDB" id="A0A0P9BY62"/>
<dbReference type="OrthoDB" id="7856479at2759"/>
<dbReference type="EMBL" id="CH902619">
    <property type="protein sequence ID" value="KPU76386.1"/>
    <property type="molecule type" value="Genomic_DNA"/>
</dbReference>
<keyword evidence="3" id="KW-1185">Reference proteome</keyword>
<sequence length="114" mass="13102">MWRLQKCCCFLGLRKGCILIAILDFFTNVLVLNFAETKFIGHIEQAVAICHCIGCLFLLGGALIPHELHHFERLLCHHLNLASKIRKINSYPKYRLCLLWSLLLDCGLFVSYPN</sequence>
<protein>
    <submittedName>
        <fullName evidence="2">Uncharacterized protein, isoform B</fullName>
    </submittedName>
</protein>
<keyword evidence="1" id="KW-0812">Transmembrane</keyword>
<proteinExistence type="predicted"/>
<keyword evidence="1" id="KW-1133">Transmembrane helix</keyword>
<name>A0A0P9BY62_DROAN</name>
<dbReference type="GeneID" id="26515563"/>
<organism evidence="2 3">
    <name type="scientific">Drosophila ananassae</name>
    <name type="common">Fruit fly</name>
    <dbReference type="NCBI Taxonomy" id="7217"/>
    <lineage>
        <taxon>Eukaryota</taxon>
        <taxon>Metazoa</taxon>
        <taxon>Ecdysozoa</taxon>
        <taxon>Arthropoda</taxon>
        <taxon>Hexapoda</taxon>
        <taxon>Insecta</taxon>
        <taxon>Pterygota</taxon>
        <taxon>Neoptera</taxon>
        <taxon>Endopterygota</taxon>
        <taxon>Diptera</taxon>
        <taxon>Brachycera</taxon>
        <taxon>Muscomorpha</taxon>
        <taxon>Ephydroidea</taxon>
        <taxon>Drosophilidae</taxon>
        <taxon>Drosophila</taxon>
        <taxon>Sophophora</taxon>
    </lineage>
</organism>
<keyword evidence="1" id="KW-0472">Membrane</keyword>
<evidence type="ECO:0000313" key="3">
    <source>
        <dbReference type="Proteomes" id="UP000007801"/>
    </source>
</evidence>
<feature type="transmembrane region" description="Helical" evidence="1">
    <location>
        <begin position="94"/>
        <end position="112"/>
    </location>
</feature>
<feature type="transmembrane region" description="Helical" evidence="1">
    <location>
        <begin position="12"/>
        <end position="34"/>
    </location>
</feature>
<evidence type="ECO:0000256" key="1">
    <source>
        <dbReference type="SAM" id="Phobius"/>
    </source>
</evidence>
<reference evidence="2 3" key="1">
    <citation type="journal article" date="2007" name="Nature">
        <title>Evolution of genes and genomes on the Drosophila phylogeny.</title>
        <authorList>
            <consortium name="Drosophila 12 Genomes Consortium"/>
            <person name="Clark A.G."/>
            <person name="Eisen M.B."/>
            <person name="Smith D.R."/>
            <person name="Bergman C.M."/>
            <person name="Oliver B."/>
            <person name="Markow T.A."/>
            <person name="Kaufman T.C."/>
            <person name="Kellis M."/>
            <person name="Gelbart W."/>
            <person name="Iyer V.N."/>
            <person name="Pollard D.A."/>
            <person name="Sackton T.B."/>
            <person name="Larracuente A.M."/>
            <person name="Singh N.D."/>
            <person name="Abad J.P."/>
            <person name="Abt D.N."/>
            <person name="Adryan B."/>
            <person name="Aguade M."/>
            <person name="Akashi H."/>
            <person name="Anderson W.W."/>
            <person name="Aquadro C.F."/>
            <person name="Ardell D.H."/>
            <person name="Arguello R."/>
            <person name="Artieri C.G."/>
            <person name="Barbash D.A."/>
            <person name="Barker D."/>
            <person name="Barsanti P."/>
            <person name="Batterham P."/>
            <person name="Batzoglou S."/>
            <person name="Begun D."/>
            <person name="Bhutkar A."/>
            <person name="Blanco E."/>
            <person name="Bosak S.A."/>
            <person name="Bradley R.K."/>
            <person name="Brand A.D."/>
            <person name="Brent M.R."/>
            <person name="Brooks A.N."/>
            <person name="Brown R.H."/>
            <person name="Butlin R.K."/>
            <person name="Caggese C."/>
            <person name="Calvi B.R."/>
            <person name="Bernardo de Carvalho A."/>
            <person name="Caspi A."/>
            <person name="Castrezana S."/>
            <person name="Celniker S.E."/>
            <person name="Chang J.L."/>
            <person name="Chapple C."/>
            <person name="Chatterji S."/>
            <person name="Chinwalla A."/>
            <person name="Civetta A."/>
            <person name="Clifton S.W."/>
            <person name="Comeron J.M."/>
            <person name="Costello J.C."/>
            <person name="Coyne J.A."/>
            <person name="Daub J."/>
            <person name="David R.G."/>
            <person name="Delcher A.L."/>
            <person name="Delehaunty K."/>
            <person name="Do C.B."/>
            <person name="Ebling H."/>
            <person name="Edwards K."/>
            <person name="Eickbush T."/>
            <person name="Evans J.D."/>
            <person name="Filipski A."/>
            <person name="Findeiss S."/>
            <person name="Freyhult E."/>
            <person name="Fulton L."/>
            <person name="Fulton R."/>
            <person name="Garcia A.C."/>
            <person name="Gardiner A."/>
            <person name="Garfield D.A."/>
            <person name="Garvin B.E."/>
            <person name="Gibson G."/>
            <person name="Gilbert D."/>
            <person name="Gnerre S."/>
            <person name="Godfrey J."/>
            <person name="Good R."/>
            <person name="Gotea V."/>
            <person name="Gravely B."/>
            <person name="Greenberg A.J."/>
            <person name="Griffiths-Jones S."/>
            <person name="Gross S."/>
            <person name="Guigo R."/>
            <person name="Gustafson E.A."/>
            <person name="Haerty W."/>
            <person name="Hahn M.W."/>
            <person name="Halligan D.L."/>
            <person name="Halpern A.L."/>
            <person name="Halter G.M."/>
            <person name="Han M.V."/>
            <person name="Heger A."/>
            <person name="Hillier L."/>
            <person name="Hinrichs A.S."/>
            <person name="Holmes I."/>
            <person name="Hoskins R.A."/>
            <person name="Hubisz M.J."/>
            <person name="Hultmark D."/>
            <person name="Huntley M.A."/>
            <person name="Jaffe D.B."/>
            <person name="Jagadeeshan S."/>
            <person name="Jeck W.R."/>
            <person name="Johnson J."/>
            <person name="Jones C.D."/>
            <person name="Jordan W.C."/>
            <person name="Karpen G.H."/>
            <person name="Kataoka E."/>
            <person name="Keightley P.D."/>
            <person name="Kheradpour P."/>
            <person name="Kirkness E.F."/>
            <person name="Koerich L.B."/>
            <person name="Kristiansen K."/>
            <person name="Kudrna D."/>
            <person name="Kulathinal R.J."/>
            <person name="Kumar S."/>
            <person name="Kwok R."/>
            <person name="Lander E."/>
            <person name="Langley C.H."/>
            <person name="Lapoint R."/>
            <person name="Lazzaro B.P."/>
            <person name="Lee S.J."/>
            <person name="Levesque L."/>
            <person name="Li R."/>
            <person name="Lin C.F."/>
            <person name="Lin M.F."/>
            <person name="Lindblad-Toh K."/>
            <person name="Llopart A."/>
            <person name="Long M."/>
            <person name="Low L."/>
            <person name="Lozovsky E."/>
            <person name="Lu J."/>
            <person name="Luo M."/>
            <person name="Machado C.A."/>
            <person name="Makalowski W."/>
            <person name="Marzo M."/>
            <person name="Matsuda M."/>
            <person name="Matzkin L."/>
            <person name="McAllister B."/>
            <person name="McBride C.S."/>
            <person name="McKernan B."/>
            <person name="McKernan K."/>
            <person name="Mendez-Lago M."/>
            <person name="Minx P."/>
            <person name="Mollenhauer M.U."/>
            <person name="Montooth K."/>
            <person name="Mount S.M."/>
            <person name="Mu X."/>
            <person name="Myers E."/>
            <person name="Negre B."/>
            <person name="Newfeld S."/>
            <person name="Nielsen R."/>
            <person name="Noor M.A."/>
            <person name="O'Grady P."/>
            <person name="Pachter L."/>
            <person name="Papaceit M."/>
            <person name="Parisi M.J."/>
            <person name="Parisi M."/>
            <person name="Parts L."/>
            <person name="Pedersen J.S."/>
            <person name="Pesole G."/>
            <person name="Phillippy A.M."/>
            <person name="Ponting C.P."/>
            <person name="Pop M."/>
            <person name="Porcelli D."/>
            <person name="Powell J.R."/>
            <person name="Prohaska S."/>
            <person name="Pruitt K."/>
            <person name="Puig M."/>
            <person name="Quesneville H."/>
            <person name="Ram K.R."/>
            <person name="Rand D."/>
            <person name="Rasmussen M.D."/>
            <person name="Reed L.K."/>
            <person name="Reenan R."/>
            <person name="Reily A."/>
            <person name="Remington K.A."/>
            <person name="Rieger T.T."/>
            <person name="Ritchie M.G."/>
            <person name="Robin C."/>
            <person name="Rogers Y.H."/>
            <person name="Rohde C."/>
            <person name="Rozas J."/>
            <person name="Rubenfield M.J."/>
            <person name="Ruiz A."/>
            <person name="Russo S."/>
            <person name="Salzberg S.L."/>
            <person name="Sanchez-Gracia A."/>
            <person name="Saranga D.J."/>
            <person name="Sato H."/>
            <person name="Schaeffer S.W."/>
            <person name="Schatz M.C."/>
            <person name="Schlenke T."/>
            <person name="Schwartz R."/>
            <person name="Segarra C."/>
            <person name="Singh R.S."/>
            <person name="Sirot L."/>
            <person name="Sirota M."/>
            <person name="Sisneros N.B."/>
            <person name="Smith C.D."/>
            <person name="Smith T.F."/>
            <person name="Spieth J."/>
            <person name="Stage D.E."/>
            <person name="Stark A."/>
            <person name="Stephan W."/>
            <person name="Strausberg R.L."/>
            <person name="Strempel S."/>
            <person name="Sturgill D."/>
            <person name="Sutton G."/>
            <person name="Sutton G.G."/>
            <person name="Tao W."/>
            <person name="Teichmann S."/>
            <person name="Tobari Y.N."/>
            <person name="Tomimura Y."/>
            <person name="Tsolas J.M."/>
            <person name="Valente V.L."/>
            <person name="Venter E."/>
            <person name="Venter J.C."/>
            <person name="Vicario S."/>
            <person name="Vieira F.G."/>
            <person name="Vilella A.J."/>
            <person name="Villasante A."/>
            <person name="Walenz B."/>
            <person name="Wang J."/>
            <person name="Wasserman M."/>
            <person name="Watts T."/>
            <person name="Wilson D."/>
            <person name="Wilson R.K."/>
            <person name="Wing R.A."/>
            <person name="Wolfner M.F."/>
            <person name="Wong A."/>
            <person name="Wong G.K."/>
            <person name="Wu C.I."/>
            <person name="Wu G."/>
            <person name="Yamamoto D."/>
            <person name="Yang H.P."/>
            <person name="Yang S.P."/>
            <person name="Yorke J.A."/>
            <person name="Yoshida K."/>
            <person name="Zdobnov E."/>
            <person name="Zhang P."/>
            <person name="Zhang Y."/>
            <person name="Zimin A.V."/>
            <person name="Baldwin J."/>
            <person name="Abdouelleil A."/>
            <person name="Abdulkadir J."/>
            <person name="Abebe A."/>
            <person name="Abera B."/>
            <person name="Abreu J."/>
            <person name="Acer S.C."/>
            <person name="Aftuck L."/>
            <person name="Alexander A."/>
            <person name="An P."/>
            <person name="Anderson E."/>
            <person name="Anderson S."/>
            <person name="Arachi H."/>
            <person name="Azer M."/>
            <person name="Bachantsang P."/>
            <person name="Barry A."/>
            <person name="Bayul T."/>
            <person name="Berlin A."/>
            <person name="Bessette D."/>
            <person name="Bloom T."/>
            <person name="Blye J."/>
            <person name="Boguslavskiy L."/>
            <person name="Bonnet C."/>
            <person name="Boukhgalter B."/>
            <person name="Bourzgui I."/>
            <person name="Brown A."/>
            <person name="Cahill P."/>
            <person name="Channer S."/>
            <person name="Cheshatsang Y."/>
            <person name="Chuda L."/>
            <person name="Citroen M."/>
            <person name="Collymore A."/>
            <person name="Cooke P."/>
            <person name="Costello M."/>
            <person name="D'Aco K."/>
            <person name="Daza R."/>
            <person name="De Haan G."/>
            <person name="DeGray S."/>
            <person name="DeMaso C."/>
            <person name="Dhargay N."/>
            <person name="Dooley K."/>
            <person name="Dooley E."/>
            <person name="Doricent M."/>
            <person name="Dorje P."/>
            <person name="Dorjee K."/>
            <person name="Dupes A."/>
            <person name="Elong R."/>
            <person name="Falk J."/>
            <person name="Farina A."/>
            <person name="Faro S."/>
            <person name="Ferguson D."/>
            <person name="Fisher S."/>
            <person name="Foley C.D."/>
            <person name="Franke A."/>
            <person name="Friedrich D."/>
            <person name="Gadbois L."/>
            <person name="Gearin G."/>
            <person name="Gearin C.R."/>
            <person name="Giannoukos G."/>
            <person name="Goode T."/>
            <person name="Graham J."/>
            <person name="Grandbois E."/>
            <person name="Grewal S."/>
            <person name="Gyaltsen K."/>
            <person name="Hafez N."/>
            <person name="Hagos B."/>
            <person name="Hall J."/>
            <person name="Henson C."/>
            <person name="Hollinger A."/>
            <person name="Honan T."/>
            <person name="Huard M.D."/>
            <person name="Hughes L."/>
            <person name="Hurhula B."/>
            <person name="Husby M.E."/>
            <person name="Kamat A."/>
            <person name="Kanga B."/>
            <person name="Kashin S."/>
            <person name="Khazanovich D."/>
            <person name="Kisner P."/>
            <person name="Lance K."/>
            <person name="Lara M."/>
            <person name="Lee W."/>
            <person name="Lennon N."/>
            <person name="Letendre F."/>
            <person name="LeVine R."/>
            <person name="Lipovsky A."/>
            <person name="Liu X."/>
            <person name="Liu J."/>
            <person name="Liu S."/>
            <person name="Lokyitsang T."/>
            <person name="Lokyitsang Y."/>
            <person name="Lubonja R."/>
            <person name="Lui A."/>
            <person name="MacDonald P."/>
            <person name="Magnisalis V."/>
            <person name="Maru K."/>
            <person name="Matthews C."/>
            <person name="McCusker W."/>
            <person name="McDonough S."/>
            <person name="Mehta T."/>
            <person name="Meldrim J."/>
            <person name="Meneus L."/>
            <person name="Mihai O."/>
            <person name="Mihalev A."/>
            <person name="Mihova T."/>
            <person name="Mittelman R."/>
            <person name="Mlenga V."/>
            <person name="Montmayeur A."/>
            <person name="Mulrain L."/>
            <person name="Navidi A."/>
            <person name="Naylor J."/>
            <person name="Negash T."/>
            <person name="Nguyen T."/>
            <person name="Nguyen N."/>
            <person name="Nicol R."/>
            <person name="Norbu C."/>
            <person name="Norbu N."/>
            <person name="Novod N."/>
            <person name="O'Neill B."/>
            <person name="Osman S."/>
            <person name="Markiewicz E."/>
            <person name="Oyono O.L."/>
            <person name="Patti C."/>
            <person name="Phunkhang P."/>
            <person name="Pierre F."/>
            <person name="Priest M."/>
            <person name="Raghuraman S."/>
            <person name="Rege F."/>
            <person name="Reyes R."/>
            <person name="Rise C."/>
            <person name="Rogov P."/>
            <person name="Ross K."/>
            <person name="Ryan E."/>
            <person name="Settipalli S."/>
            <person name="Shea T."/>
            <person name="Sherpa N."/>
            <person name="Shi L."/>
            <person name="Shih D."/>
            <person name="Sparrow T."/>
            <person name="Spaulding J."/>
            <person name="Stalker J."/>
            <person name="Stange-Thomann N."/>
            <person name="Stavropoulos S."/>
            <person name="Stone C."/>
            <person name="Strader C."/>
            <person name="Tesfaye S."/>
            <person name="Thomson T."/>
            <person name="Thoulutsang Y."/>
            <person name="Thoulutsang D."/>
            <person name="Topham K."/>
            <person name="Topping I."/>
            <person name="Tsamla T."/>
            <person name="Vassiliev H."/>
            <person name="Vo A."/>
            <person name="Wangchuk T."/>
            <person name="Wangdi T."/>
            <person name="Weiand M."/>
            <person name="Wilkinson J."/>
            <person name="Wilson A."/>
            <person name="Yadav S."/>
            <person name="Young G."/>
            <person name="Yu Q."/>
            <person name="Zembek L."/>
            <person name="Zhong D."/>
            <person name="Zimmer A."/>
            <person name="Zwirko Z."/>
            <person name="Jaffe D.B."/>
            <person name="Alvarez P."/>
            <person name="Brockman W."/>
            <person name="Butler J."/>
            <person name="Chin C."/>
            <person name="Gnerre S."/>
            <person name="Grabherr M."/>
            <person name="Kleber M."/>
            <person name="Mauceli E."/>
            <person name="MacCallum I."/>
        </authorList>
    </citation>
    <scope>NUCLEOTIDE SEQUENCE [LARGE SCALE GENOMIC DNA]</scope>
    <source>
        <strain evidence="3">Tucson 14024-0371.13</strain>
    </source>
</reference>
<feature type="transmembrane region" description="Helical" evidence="1">
    <location>
        <begin position="46"/>
        <end position="64"/>
    </location>
</feature>
<dbReference type="Proteomes" id="UP000007801">
    <property type="component" value="Unassembled WGS sequence"/>
</dbReference>